<name>R9GPT2_9SPHI</name>
<dbReference type="InterPro" id="IPR004843">
    <property type="entry name" value="Calcineurin-like_PHP"/>
</dbReference>
<keyword evidence="4" id="KW-1185">Reference proteome</keyword>
<sequence length="626" mass="71045">MNYIFGYLFIVLGLFCSSLQAQTAPAPLQVAFLADVHLQDLYGELKGSDFKGVLNPKTGKYTLLRTMDAQLHSTRIYNENYFAFLAALDDIAKRGIHYVALPGDYSDDGQPLHIRGLKGILKEYSEKYGIEFFITTGNHDPSGPFSQDAGKSDFLGEGGRKQAIYSKMGMFEIPGLNELPVVVSPDLAKMGYLGITDQLREFGFYPKSEYLFWATPFSGYTSLDYSYEKAKQAAGLEKRVYEVAPGRTLPDVSYVVEPVKGLWLLALDGNVYPKADLGYNNVLLHKKHLVEWTQKIAAEARKQGKTLIAFSHYPMVDFNDGASPEIKEMMGAGKWQLDRVPRQEVALAFADAGIKVHFGGHMHINDTGVYTSQKGNTLVNIQTPSLAAYIPAYKLLTIRPHQVLEVETVVIAQVPRFDDLFDLYRMEHRFLESQHAQGIWDSTILQTKSYHDFTDFHLRELVRLRFLPDDWPPVLKDFLLPVSGDDLLVLATMNLSVSFDTILKHKERYKQAWNKAEKTVDSKLMKLGLKSSAFKKWNGLDLITDFYRIRNADQLALADIGVDRVRQYQILSKCFFENHPEWQKKDPLQKKLGLFFKILDKFLHDAPADHFLIHLDTGKVQDISSN</sequence>
<evidence type="ECO:0000259" key="2">
    <source>
        <dbReference type="Pfam" id="PF00149"/>
    </source>
</evidence>
<dbReference type="EMBL" id="AQPN01000103">
    <property type="protein sequence ID" value="EOR93852.1"/>
    <property type="molecule type" value="Genomic_DNA"/>
</dbReference>
<comment type="caution">
    <text evidence="3">The sequence shown here is derived from an EMBL/GenBank/DDBJ whole genome shotgun (WGS) entry which is preliminary data.</text>
</comment>
<dbReference type="PATRIC" id="fig|1150600.3.peg.2959"/>
<reference evidence="3 4" key="1">
    <citation type="journal article" date="2013" name="Genome Announc.">
        <title>Draft Genome Sequence of Arcticibacter svalbardensis Strain MN12-7T, a Member of the Family Sphingobacteriaceae Isolated from an Arctic Soil Sample.</title>
        <authorList>
            <person name="Shivaji S."/>
            <person name="Ara S."/>
            <person name="Prasad S."/>
            <person name="Manasa B.P."/>
            <person name="Begum Z."/>
            <person name="Singh A."/>
            <person name="Kumar Pinnaka A."/>
        </authorList>
    </citation>
    <scope>NUCLEOTIDE SEQUENCE [LARGE SCALE GENOMIC DNA]</scope>
    <source>
        <strain evidence="3 4">MN12-7</strain>
    </source>
</reference>
<protein>
    <submittedName>
        <fullName evidence="3">Calcineurin-like phosphoesterase</fullName>
    </submittedName>
</protein>
<dbReference type="Gene3D" id="3.60.21.10">
    <property type="match status" value="2"/>
</dbReference>
<organism evidence="3 4">
    <name type="scientific">Arcticibacter svalbardensis MN12-7</name>
    <dbReference type="NCBI Taxonomy" id="1150600"/>
    <lineage>
        <taxon>Bacteria</taxon>
        <taxon>Pseudomonadati</taxon>
        <taxon>Bacteroidota</taxon>
        <taxon>Sphingobacteriia</taxon>
        <taxon>Sphingobacteriales</taxon>
        <taxon>Sphingobacteriaceae</taxon>
        <taxon>Arcticibacter</taxon>
    </lineage>
</organism>
<dbReference type="OrthoDB" id="5695107at2"/>
<evidence type="ECO:0000313" key="3">
    <source>
        <dbReference type="EMBL" id="EOR93852.1"/>
    </source>
</evidence>
<feature type="domain" description="Calcineurin-like phosphoesterase" evidence="2">
    <location>
        <begin position="29"/>
        <end position="176"/>
    </location>
</feature>
<gene>
    <name evidence="3" type="ORF">ADIARSV_2989</name>
</gene>
<proteinExistence type="predicted"/>
<accession>R9GPT2</accession>
<dbReference type="AlphaFoldDB" id="R9GPT2"/>
<evidence type="ECO:0000256" key="1">
    <source>
        <dbReference type="SAM" id="SignalP"/>
    </source>
</evidence>
<feature type="signal peptide" evidence="1">
    <location>
        <begin position="1"/>
        <end position="23"/>
    </location>
</feature>
<feature type="chain" id="PRO_5004472214" evidence="1">
    <location>
        <begin position="24"/>
        <end position="626"/>
    </location>
</feature>
<dbReference type="InterPro" id="IPR029052">
    <property type="entry name" value="Metallo-depent_PP-like"/>
</dbReference>
<keyword evidence="1" id="KW-0732">Signal</keyword>
<dbReference type="eggNOG" id="COG1409">
    <property type="taxonomic scope" value="Bacteria"/>
</dbReference>
<evidence type="ECO:0000313" key="4">
    <source>
        <dbReference type="Proteomes" id="UP000014174"/>
    </source>
</evidence>
<dbReference type="RefSeq" id="WP_016196220.1">
    <property type="nucleotide sequence ID" value="NZ_AQPN01000103.1"/>
</dbReference>
<dbReference type="Pfam" id="PF00149">
    <property type="entry name" value="Metallophos"/>
    <property type="match status" value="1"/>
</dbReference>
<dbReference type="Proteomes" id="UP000014174">
    <property type="component" value="Unassembled WGS sequence"/>
</dbReference>
<dbReference type="SUPFAM" id="SSF56300">
    <property type="entry name" value="Metallo-dependent phosphatases"/>
    <property type="match status" value="1"/>
</dbReference>
<dbReference type="STRING" id="1150600.ADIARSV_2989"/>